<proteinExistence type="predicted"/>
<dbReference type="Proteomes" id="UP000317371">
    <property type="component" value="Unassembled WGS sequence"/>
</dbReference>
<evidence type="ECO:0000259" key="1">
    <source>
        <dbReference type="Pfam" id="PF02625"/>
    </source>
</evidence>
<accession>A0A540VK95</accession>
<dbReference type="InParanoid" id="A0A540VK95"/>
<dbReference type="InterPro" id="IPR036188">
    <property type="entry name" value="FAD/NAD-bd_sf"/>
</dbReference>
<evidence type="ECO:0000259" key="2">
    <source>
        <dbReference type="Pfam" id="PF13478"/>
    </source>
</evidence>
<organism evidence="3 4">
    <name type="scientific">Litorilinea aerophila</name>
    <dbReference type="NCBI Taxonomy" id="1204385"/>
    <lineage>
        <taxon>Bacteria</taxon>
        <taxon>Bacillati</taxon>
        <taxon>Chloroflexota</taxon>
        <taxon>Caldilineae</taxon>
        <taxon>Caldilineales</taxon>
        <taxon>Caldilineaceae</taxon>
        <taxon>Litorilinea</taxon>
    </lineage>
</organism>
<evidence type="ECO:0000313" key="3">
    <source>
        <dbReference type="EMBL" id="TQE97195.1"/>
    </source>
</evidence>
<dbReference type="PANTHER" id="PTHR30388">
    <property type="entry name" value="ALDEHYDE OXIDOREDUCTASE MOLYBDENUM COFACTOR ASSEMBLY PROTEIN"/>
    <property type="match status" value="1"/>
</dbReference>
<evidence type="ECO:0008006" key="5">
    <source>
        <dbReference type="Google" id="ProtNLM"/>
    </source>
</evidence>
<feature type="domain" description="XdhC Rossmann" evidence="2">
    <location>
        <begin position="100"/>
        <end position="247"/>
    </location>
</feature>
<reference evidence="3 4" key="1">
    <citation type="submission" date="2019-06" db="EMBL/GenBank/DDBJ databases">
        <title>Genome sequence of Litorilinea aerophila BAA-2444.</title>
        <authorList>
            <person name="Maclea K.S."/>
            <person name="Maurais E.G."/>
            <person name="Iannazzi L.C."/>
        </authorList>
    </citation>
    <scope>NUCLEOTIDE SEQUENCE [LARGE SCALE GENOMIC DNA]</scope>
    <source>
        <strain evidence="3 4">ATCC BAA-2444</strain>
    </source>
</reference>
<dbReference type="OrthoDB" id="9773039at2"/>
<dbReference type="Gene3D" id="3.40.50.720">
    <property type="entry name" value="NAD(P)-binding Rossmann-like Domain"/>
    <property type="match status" value="1"/>
</dbReference>
<protein>
    <recommendedName>
        <fullName evidence="5">Xanthine dehydrogenase</fullName>
    </recommendedName>
</protein>
<dbReference type="InterPro" id="IPR052698">
    <property type="entry name" value="MoCofactor_Util/Proc"/>
</dbReference>
<dbReference type="InterPro" id="IPR003777">
    <property type="entry name" value="XdhC_CoxI"/>
</dbReference>
<dbReference type="Pfam" id="PF13478">
    <property type="entry name" value="XdhC_C"/>
    <property type="match status" value="1"/>
</dbReference>
<dbReference type="AlphaFoldDB" id="A0A540VK95"/>
<dbReference type="InterPro" id="IPR027051">
    <property type="entry name" value="XdhC_Rossmann_dom"/>
</dbReference>
<dbReference type="SUPFAM" id="SSF51905">
    <property type="entry name" value="FAD/NAD(P)-binding domain"/>
    <property type="match status" value="1"/>
</dbReference>
<dbReference type="PANTHER" id="PTHR30388:SF6">
    <property type="entry name" value="XANTHINE DEHYDROGENASE SUBUNIT A-RELATED"/>
    <property type="match status" value="1"/>
</dbReference>
<comment type="caution">
    <text evidence="3">The sequence shown here is derived from an EMBL/GenBank/DDBJ whole genome shotgun (WGS) entry which is preliminary data.</text>
</comment>
<dbReference type="FunCoup" id="A0A540VK95">
    <property type="interactions" value="104"/>
</dbReference>
<name>A0A540VK95_9CHLR</name>
<evidence type="ECO:0000313" key="4">
    <source>
        <dbReference type="Proteomes" id="UP000317371"/>
    </source>
</evidence>
<dbReference type="RefSeq" id="WP_141608791.1">
    <property type="nucleotide sequence ID" value="NZ_VIGC02000004.1"/>
</dbReference>
<gene>
    <name evidence="3" type="ORF">FKZ61_04015</name>
</gene>
<sequence>MNQPILQALLNALRHHESVVLLSVTHGEGRYADAVGRHCLLWSDPARGVVGDLGLGELADQVYADARQALAARQHRHLRYRDAEGSVQIFAEVQAQPPHLLIVGAGHIAVPLAAMGKLCDFQVTVLDDRPQYAHPARFPTADQVIAGPFRPELRKLREQGMLDEHTYIVLVTRGHQHDVDCLVEVLDDPLAYIGMIGSQRRIRAVFQLLESEQGIPPEKFDRVYAPIGLDIGAQTPAEIAVCIMAEIINVMRGGPAVSLSEQIRRERQQRRERLTART</sequence>
<dbReference type="Pfam" id="PF02625">
    <property type="entry name" value="XdhC_CoxI"/>
    <property type="match status" value="1"/>
</dbReference>
<dbReference type="EMBL" id="VIGC01000004">
    <property type="protein sequence ID" value="TQE97195.1"/>
    <property type="molecule type" value="Genomic_DNA"/>
</dbReference>
<feature type="domain" description="XdhC- CoxI" evidence="1">
    <location>
        <begin position="13"/>
        <end position="80"/>
    </location>
</feature>
<keyword evidence="4" id="KW-1185">Reference proteome</keyword>